<dbReference type="AlphaFoldDB" id="A0A397SFX5"/>
<comment type="caution">
    <text evidence="1">The sequence shown here is derived from an EMBL/GenBank/DDBJ whole genome shotgun (WGS) entry which is preliminary data.</text>
</comment>
<dbReference type="Proteomes" id="UP000265703">
    <property type="component" value="Unassembled WGS sequence"/>
</dbReference>
<reference evidence="1 2" key="1">
    <citation type="submission" date="2018-06" db="EMBL/GenBank/DDBJ databases">
        <title>Comparative genomics reveals the genomic features of Rhizophagus irregularis, R. cerebriforme, R. diaphanum and Gigaspora rosea, and their symbiotic lifestyle signature.</title>
        <authorList>
            <person name="Morin E."/>
            <person name="San Clemente H."/>
            <person name="Chen E.C.H."/>
            <person name="De La Providencia I."/>
            <person name="Hainaut M."/>
            <person name="Kuo A."/>
            <person name="Kohler A."/>
            <person name="Murat C."/>
            <person name="Tang N."/>
            <person name="Roy S."/>
            <person name="Loubradou J."/>
            <person name="Henrissat B."/>
            <person name="Grigoriev I.V."/>
            <person name="Corradi N."/>
            <person name="Roux C."/>
            <person name="Martin F.M."/>
        </authorList>
    </citation>
    <scope>NUCLEOTIDE SEQUENCE [LARGE SCALE GENOMIC DNA]</scope>
    <source>
        <strain evidence="1 2">DAOM 227022</strain>
    </source>
</reference>
<protein>
    <submittedName>
        <fullName evidence="1">Uncharacterized protein</fullName>
    </submittedName>
</protein>
<proteinExistence type="predicted"/>
<evidence type="ECO:0000313" key="1">
    <source>
        <dbReference type="EMBL" id="RIA84918.1"/>
    </source>
</evidence>
<dbReference type="OrthoDB" id="752362at2759"/>
<evidence type="ECO:0000313" key="2">
    <source>
        <dbReference type="Proteomes" id="UP000265703"/>
    </source>
</evidence>
<accession>A0A397SFX5</accession>
<organism evidence="1 2">
    <name type="scientific">Glomus cerebriforme</name>
    <dbReference type="NCBI Taxonomy" id="658196"/>
    <lineage>
        <taxon>Eukaryota</taxon>
        <taxon>Fungi</taxon>
        <taxon>Fungi incertae sedis</taxon>
        <taxon>Mucoromycota</taxon>
        <taxon>Glomeromycotina</taxon>
        <taxon>Glomeromycetes</taxon>
        <taxon>Glomerales</taxon>
        <taxon>Glomeraceae</taxon>
        <taxon>Glomus</taxon>
    </lineage>
</organism>
<dbReference type="EMBL" id="QKYT01000460">
    <property type="protein sequence ID" value="RIA84918.1"/>
    <property type="molecule type" value="Genomic_DNA"/>
</dbReference>
<gene>
    <name evidence="1" type="ORF">C1645_879637</name>
</gene>
<name>A0A397SFX5_9GLOM</name>
<keyword evidence="2" id="KW-1185">Reference proteome</keyword>
<sequence>MNNEDLSEKFSKDVFRKKHNKNMINPDGMCSYGVDCRKKLRRNKKEIELEKRKRNFKKESRIFMHKYRNREILKNILKSTT</sequence>